<keyword evidence="7 16" id="KW-0479">Metal-binding</keyword>
<comment type="cofactor">
    <cofactor evidence="1 16">
        <name>heme</name>
        <dbReference type="ChEBI" id="CHEBI:30413"/>
    </cofactor>
</comment>
<keyword evidence="9" id="KW-0560">Oxidoreductase</keyword>
<comment type="similarity">
    <text evidence="4">Belongs to the cytochrome P450 family.</text>
</comment>
<sequence>MAISILVTLLINPTILRFLITGFFIYVVSSSVLSWYRLRHFKGPLSASLSYFFIVKAGTSGRMWDVYKDLNKQYGPLARIGPNDLITDDPDIIRRMSAARSTYQRSGWYSAMKLNPYQDSMFSLRDTAAHDKLKHRCAAGYAGRENPTIEAGVDFGIAGFINLIRTKYLSTETELKPLDFGRKTQYLTLDTITKIAFSREFGFLATDSDVHRYVESTESMFVFNQLCGEVPWMYSIFHSDWMLGLLGPKATDEKGLGKLMGLGKELVVARFGPDRKDEQDTLGAFVRHGLTQSECETEALFQILAGSDTTATAIRATMLYIITTPRVSQALRTEIAKGIRDGTISNPITHDEAKKLPYLQAVIWEGLRIHAPFTGLVPKEVPPGGDTVHGKFIPGGTRIAHNTWAVLRRADIFGEDADLFRPERWLGTDTAQTDLMQRTTELVFGYGRWGCAGKSLAFLELNKVFVQLLRNFDLQIIYPAAPWQSTNYSLFVQEKMWVRVTEAGPTDG</sequence>
<feature type="binding site" description="axial binding residue" evidence="16">
    <location>
        <position position="451"/>
    </location>
    <ligand>
        <name>heme</name>
        <dbReference type="ChEBI" id="CHEBI:30413"/>
    </ligand>
    <ligandPart>
        <name>Fe</name>
        <dbReference type="ChEBI" id="CHEBI:18248"/>
    </ligandPart>
</feature>
<evidence type="ECO:0000256" key="1">
    <source>
        <dbReference type="ARBA" id="ARBA00001971"/>
    </source>
</evidence>
<evidence type="ECO:0000256" key="12">
    <source>
        <dbReference type="ARBA" id="ARBA00023033"/>
    </source>
</evidence>
<feature type="transmembrane region" description="Helical" evidence="17">
    <location>
        <begin position="15"/>
        <end position="36"/>
    </location>
</feature>
<keyword evidence="19" id="KW-1185">Reference proteome</keyword>
<dbReference type="GO" id="GO:0020037">
    <property type="term" value="F:heme binding"/>
    <property type="evidence" value="ECO:0007669"/>
    <property type="project" value="InterPro"/>
</dbReference>
<evidence type="ECO:0000256" key="6">
    <source>
        <dbReference type="ARBA" id="ARBA00022692"/>
    </source>
</evidence>
<name>A0AAJ0HF54_9PEZI</name>
<keyword evidence="6 17" id="KW-0812">Transmembrane</keyword>
<dbReference type="PRINTS" id="PR00463">
    <property type="entry name" value="EP450I"/>
</dbReference>
<dbReference type="GO" id="GO:0004497">
    <property type="term" value="F:monooxygenase activity"/>
    <property type="evidence" value="ECO:0007669"/>
    <property type="project" value="UniProtKB-KW"/>
</dbReference>
<evidence type="ECO:0000256" key="5">
    <source>
        <dbReference type="ARBA" id="ARBA00022617"/>
    </source>
</evidence>
<evidence type="ECO:0000256" key="10">
    <source>
        <dbReference type="ARBA" id="ARBA00023004"/>
    </source>
</evidence>
<organism evidence="18 19">
    <name type="scientific">Lasiosphaeria hispida</name>
    <dbReference type="NCBI Taxonomy" id="260671"/>
    <lineage>
        <taxon>Eukaryota</taxon>
        <taxon>Fungi</taxon>
        <taxon>Dikarya</taxon>
        <taxon>Ascomycota</taxon>
        <taxon>Pezizomycotina</taxon>
        <taxon>Sordariomycetes</taxon>
        <taxon>Sordariomycetidae</taxon>
        <taxon>Sordariales</taxon>
        <taxon>Lasiosphaeriaceae</taxon>
        <taxon>Lasiosphaeria</taxon>
    </lineage>
</organism>
<dbReference type="SUPFAM" id="SSF48264">
    <property type="entry name" value="Cytochrome P450"/>
    <property type="match status" value="1"/>
</dbReference>
<dbReference type="Pfam" id="PF00067">
    <property type="entry name" value="p450"/>
    <property type="match status" value="1"/>
</dbReference>
<evidence type="ECO:0000256" key="3">
    <source>
        <dbReference type="ARBA" id="ARBA00004972"/>
    </source>
</evidence>
<proteinExistence type="inferred from homology"/>
<dbReference type="CDD" id="cd11060">
    <property type="entry name" value="CYP57A1-like"/>
    <property type="match status" value="1"/>
</dbReference>
<dbReference type="Gene3D" id="1.10.630.10">
    <property type="entry name" value="Cytochrome P450"/>
    <property type="match status" value="1"/>
</dbReference>
<comment type="pathway">
    <text evidence="3">Hormone biosynthesis.</text>
</comment>
<dbReference type="Proteomes" id="UP001275084">
    <property type="component" value="Unassembled WGS sequence"/>
</dbReference>
<evidence type="ECO:0000313" key="18">
    <source>
        <dbReference type="EMBL" id="KAK3349723.1"/>
    </source>
</evidence>
<keyword evidence="10 16" id="KW-0408">Iron</keyword>
<dbReference type="PRINTS" id="PR00385">
    <property type="entry name" value="P450"/>
</dbReference>
<keyword evidence="11" id="KW-0843">Virulence</keyword>
<evidence type="ECO:0000313" key="19">
    <source>
        <dbReference type="Proteomes" id="UP001275084"/>
    </source>
</evidence>
<evidence type="ECO:0000256" key="11">
    <source>
        <dbReference type="ARBA" id="ARBA00023026"/>
    </source>
</evidence>
<comment type="subcellular location">
    <subcellularLocation>
        <location evidence="2">Membrane</location>
        <topology evidence="2">Single-pass membrane protein</topology>
    </subcellularLocation>
</comment>
<dbReference type="AlphaFoldDB" id="A0AAJ0HF54"/>
<dbReference type="InterPro" id="IPR050121">
    <property type="entry name" value="Cytochrome_P450_monoxygenase"/>
</dbReference>
<dbReference type="InterPro" id="IPR036396">
    <property type="entry name" value="Cyt_P450_sf"/>
</dbReference>
<evidence type="ECO:0000256" key="13">
    <source>
        <dbReference type="ARBA" id="ARBA00067672"/>
    </source>
</evidence>
<evidence type="ECO:0000256" key="15">
    <source>
        <dbReference type="ARBA" id="ARBA00079990"/>
    </source>
</evidence>
<dbReference type="PANTHER" id="PTHR24305:SF77">
    <property type="entry name" value="CYTOCHROME P450 MONOOXYGENASE"/>
    <property type="match status" value="1"/>
</dbReference>
<evidence type="ECO:0000256" key="14">
    <source>
        <dbReference type="ARBA" id="ARBA00068222"/>
    </source>
</evidence>
<dbReference type="PANTHER" id="PTHR24305">
    <property type="entry name" value="CYTOCHROME P450"/>
    <property type="match status" value="1"/>
</dbReference>
<reference evidence="18" key="1">
    <citation type="journal article" date="2023" name="Mol. Phylogenet. Evol.">
        <title>Genome-scale phylogeny and comparative genomics of the fungal order Sordariales.</title>
        <authorList>
            <person name="Hensen N."/>
            <person name="Bonometti L."/>
            <person name="Westerberg I."/>
            <person name="Brannstrom I.O."/>
            <person name="Guillou S."/>
            <person name="Cros-Aarteil S."/>
            <person name="Calhoun S."/>
            <person name="Haridas S."/>
            <person name="Kuo A."/>
            <person name="Mondo S."/>
            <person name="Pangilinan J."/>
            <person name="Riley R."/>
            <person name="LaButti K."/>
            <person name="Andreopoulos B."/>
            <person name="Lipzen A."/>
            <person name="Chen C."/>
            <person name="Yan M."/>
            <person name="Daum C."/>
            <person name="Ng V."/>
            <person name="Clum A."/>
            <person name="Steindorff A."/>
            <person name="Ohm R.A."/>
            <person name="Martin F."/>
            <person name="Silar P."/>
            <person name="Natvig D.O."/>
            <person name="Lalanne C."/>
            <person name="Gautier V."/>
            <person name="Ament-Velasquez S.L."/>
            <person name="Kruys A."/>
            <person name="Hutchinson M.I."/>
            <person name="Powell A.J."/>
            <person name="Barry K."/>
            <person name="Miller A.N."/>
            <person name="Grigoriev I.V."/>
            <person name="Debuchy R."/>
            <person name="Gladieux P."/>
            <person name="Hiltunen Thoren M."/>
            <person name="Johannesson H."/>
        </authorList>
    </citation>
    <scope>NUCLEOTIDE SEQUENCE</scope>
    <source>
        <strain evidence="18">CBS 955.72</strain>
    </source>
</reference>
<comment type="caution">
    <text evidence="18">The sequence shown here is derived from an EMBL/GenBank/DDBJ whole genome shotgun (WGS) entry which is preliminary data.</text>
</comment>
<dbReference type="GO" id="GO:0016705">
    <property type="term" value="F:oxidoreductase activity, acting on paired donors, with incorporation or reduction of molecular oxygen"/>
    <property type="evidence" value="ECO:0007669"/>
    <property type="project" value="InterPro"/>
</dbReference>
<dbReference type="GO" id="GO:0016020">
    <property type="term" value="C:membrane"/>
    <property type="evidence" value="ECO:0007669"/>
    <property type="project" value="UniProtKB-SubCell"/>
</dbReference>
<dbReference type="InterPro" id="IPR001128">
    <property type="entry name" value="Cyt_P450"/>
</dbReference>
<accession>A0AAJ0HF54</accession>
<dbReference type="GO" id="GO:0005506">
    <property type="term" value="F:iron ion binding"/>
    <property type="evidence" value="ECO:0007669"/>
    <property type="project" value="InterPro"/>
</dbReference>
<dbReference type="FunFam" id="1.10.630.10:FF:000076">
    <property type="entry name" value="Cytochrome P450 monooxygenase"/>
    <property type="match status" value="1"/>
</dbReference>
<reference evidence="18" key="2">
    <citation type="submission" date="2023-06" db="EMBL/GenBank/DDBJ databases">
        <authorList>
            <consortium name="Lawrence Berkeley National Laboratory"/>
            <person name="Haridas S."/>
            <person name="Hensen N."/>
            <person name="Bonometti L."/>
            <person name="Westerberg I."/>
            <person name="Brannstrom I.O."/>
            <person name="Guillou S."/>
            <person name="Cros-Aarteil S."/>
            <person name="Calhoun S."/>
            <person name="Kuo A."/>
            <person name="Mondo S."/>
            <person name="Pangilinan J."/>
            <person name="Riley R."/>
            <person name="Labutti K."/>
            <person name="Andreopoulos B."/>
            <person name="Lipzen A."/>
            <person name="Chen C."/>
            <person name="Yanf M."/>
            <person name="Daum C."/>
            <person name="Ng V."/>
            <person name="Clum A."/>
            <person name="Steindorff A."/>
            <person name="Ohm R."/>
            <person name="Martin F."/>
            <person name="Silar P."/>
            <person name="Natvig D."/>
            <person name="Lalanne C."/>
            <person name="Gautier V."/>
            <person name="Ament-Velasquez S.L."/>
            <person name="Kruys A."/>
            <person name="Hutchinson M.I."/>
            <person name="Powell A.J."/>
            <person name="Barry K."/>
            <person name="Miller A.N."/>
            <person name="Grigoriev I.V."/>
            <person name="Debuchy R."/>
            <person name="Gladieux P."/>
            <person name="Thoren M.H."/>
            <person name="Johannesson H."/>
        </authorList>
    </citation>
    <scope>NUCLEOTIDE SEQUENCE</scope>
    <source>
        <strain evidence="18">CBS 955.72</strain>
    </source>
</reference>
<evidence type="ECO:0000256" key="7">
    <source>
        <dbReference type="ARBA" id="ARBA00022723"/>
    </source>
</evidence>
<gene>
    <name evidence="18" type="ORF">B0T25DRAFT_248362</name>
</gene>
<dbReference type="EMBL" id="JAUIQD010000005">
    <property type="protein sequence ID" value="KAK3349723.1"/>
    <property type="molecule type" value="Genomic_DNA"/>
</dbReference>
<keyword evidence="8 17" id="KW-1133">Transmembrane helix</keyword>
<evidence type="ECO:0000256" key="16">
    <source>
        <dbReference type="PIRSR" id="PIRSR602401-1"/>
    </source>
</evidence>
<dbReference type="InterPro" id="IPR002401">
    <property type="entry name" value="Cyt_P450_E_grp-I"/>
</dbReference>
<keyword evidence="5 16" id="KW-0349">Heme</keyword>
<evidence type="ECO:0000256" key="8">
    <source>
        <dbReference type="ARBA" id="ARBA00022989"/>
    </source>
</evidence>
<protein>
    <recommendedName>
        <fullName evidence="14">Cytochrome P450 monooxygenase ABA1</fullName>
    </recommendedName>
    <alternativeName>
        <fullName evidence="15">Abscisic acid biosynthesis protein 1</fullName>
    </alternativeName>
    <alternativeName>
        <fullName evidence="13">Cytochrome P450 monooxygenase aba1</fullName>
    </alternativeName>
</protein>
<keyword evidence="17" id="KW-0472">Membrane</keyword>
<evidence type="ECO:0000256" key="9">
    <source>
        <dbReference type="ARBA" id="ARBA00023002"/>
    </source>
</evidence>
<evidence type="ECO:0000256" key="2">
    <source>
        <dbReference type="ARBA" id="ARBA00004167"/>
    </source>
</evidence>
<evidence type="ECO:0000256" key="17">
    <source>
        <dbReference type="SAM" id="Phobius"/>
    </source>
</evidence>
<evidence type="ECO:0000256" key="4">
    <source>
        <dbReference type="ARBA" id="ARBA00010617"/>
    </source>
</evidence>
<keyword evidence="12" id="KW-0503">Monooxygenase</keyword>